<feature type="compositionally biased region" description="Basic residues" evidence="5">
    <location>
        <begin position="938"/>
        <end position="948"/>
    </location>
</feature>
<dbReference type="OrthoDB" id="9807155at2"/>
<reference evidence="7 8" key="1">
    <citation type="submission" date="2016-11" db="EMBL/GenBank/DDBJ databases">
        <title>Sphingorhabdus sp. LPB0140, isolated from marine environment.</title>
        <authorList>
            <person name="Kim E."/>
            <person name="Yi H."/>
        </authorList>
    </citation>
    <scope>NUCLEOTIDE SEQUENCE [LARGE SCALE GENOMIC DNA]</scope>
    <source>
        <strain evidence="7 8">LPB0140</strain>
    </source>
</reference>
<dbReference type="PROSITE" id="PS51194">
    <property type="entry name" value="HELICASE_CTER"/>
    <property type="match status" value="1"/>
</dbReference>
<keyword evidence="2" id="KW-0378">Hydrolase</keyword>
<dbReference type="KEGG" id="sphl:LPB140_05880"/>
<keyword evidence="4" id="KW-0067">ATP-binding</keyword>
<accession>A0A1L3JB97</accession>
<dbReference type="InterPro" id="IPR055206">
    <property type="entry name" value="DEXQc_SUV3"/>
</dbReference>
<dbReference type="GO" id="GO:0016787">
    <property type="term" value="F:hydrolase activity"/>
    <property type="evidence" value="ECO:0007669"/>
    <property type="project" value="UniProtKB-KW"/>
</dbReference>
<evidence type="ECO:0000256" key="2">
    <source>
        <dbReference type="ARBA" id="ARBA00022801"/>
    </source>
</evidence>
<dbReference type="GO" id="GO:0005524">
    <property type="term" value="F:ATP binding"/>
    <property type="evidence" value="ECO:0007669"/>
    <property type="project" value="UniProtKB-KW"/>
</dbReference>
<dbReference type="PANTHER" id="PTHR12131:SF1">
    <property type="entry name" value="ATP-DEPENDENT RNA HELICASE SUPV3L1, MITOCHONDRIAL-RELATED"/>
    <property type="match status" value="1"/>
</dbReference>
<dbReference type="InterPro" id="IPR050699">
    <property type="entry name" value="RNA-DNA_Helicase"/>
</dbReference>
<evidence type="ECO:0000256" key="1">
    <source>
        <dbReference type="ARBA" id="ARBA00022741"/>
    </source>
</evidence>
<evidence type="ECO:0000313" key="8">
    <source>
        <dbReference type="Proteomes" id="UP000242561"/>
    </source>
</evidence>
<evidence type="ECO:0000259" key="6">
    <source>
        <dbReference type="PROSITE" id="PS51194"/>
    </source>
</evidence>
<dbReference type="SMART" id="SM00490">
    <property type="entry name" value="HELICc"/>
    <property type="match status" value="1"/>
</dbReference>
<feature type="domain" description="Helicase C-terminal" evidence="6">
    <location>
        <begin position="170"/>
        <end position="336"/>
    </location>
</feature>
<dbReference type="PANTHER" id="PTHR12131">
    <property type="entry name" value="ATP-DEPENDENT RNA AND DNA HELICASE"/>
    <property type="match status" value="1"/>
</dbReference>
<dbReference type="SUPFAM" id="SSF52540">
    <property type="entry name" value="P-loop containing nucleoside triphosphate hydrolases"/>
    <property type="match status" value="2"/>
</dbReference>
<keyword evidence="3" id="KW-0347">Helicase</keyword>
<protein>
    <recommendedName>
        <fullName evidence="6">Helicase C-terminal domain-containing protein</fullName>
    </recommendedName>
</protein>
<keyword evidence="8" id="KW-1185">Reference proteome</keyword>
<feature type="compositionally biased region" description="Basic and acidic residues" evidence="5">
    <location>
        <begin position="917"/>
        <end position="937"/>
    </location>
</feature>
<keyword evidence="1" id="KW-0547">Nucleotide-binding</keyword>
<sequence length="975" mass="107119">MSNIKAILGPTNTGKTHVAIERMCAHSSGVMGFPLRLLAREIYDRLVRIKGEAKVALLTGEERIEPPTARYYCCTAESMPIFSPHMAVQNHAAQNINGTVFRDFAFAAIDEAQLGADPERGHIFTDRLLNVRGREETMILGSHSLSPIIRDLIPKAEISSRPRFSTLSYGGPKKLSRLPKRSAIVAFSVEEVYRIAELLRRFRGGAAIVMGSLSPGARNAQVEMFQSGEVDYLVATDAIGMGLNLDFDHLAFASLIKFDGRKRRRLTISEMAQIAGRAGRHQKDGSFGPLSGECEIFRDEEIAAIEAHEFPLLDNLYWRRSELDYSTIETLIDDLETPPTHHRLRSAPPSLDIQILKNLANMPAIADQINNADMVKKLWQAASLPDFRGIGVEPHSRFVAGLWRYLGQGSGRISGEYFAKEIDRLDKADGDIEILTGRLQSVRSWNYIAQRPDWVDEPGGLRERAGAVEARLSENLHRQLRERFVNRRTSVLLRQKSQFSNILPVKVDKDGQILVDGESIGTLDGFQFIVDANAKHADRKIFEAAAQKSLGTILKERAFLVQASGDDNFTLNNIAAGQAILQWNDTPLGTLEKGKSLLQPEFRPHSAVAGLEADAMAAVVERAKAWIDAQITRNLAGVKALDELAENPEIDGAIRALAAQLADAGGVSGRAYLSDSINAIAKENRGAARKAGIVFGALDIFHHAALKPGAARWRSYLSAIYFGKPVADLPPESAVHLTEWNFASNDDCRNAGYRRVGNEYLRIDLAERIVKKAHEARGKGEISVMDMTFATSLGLSNDALTALMRDAGFKPAEAHEVTAEPVAEVNADSAKIDNGDIAASEVAIAEAPATEAPSAEAEVVAAEVVAAEVAPAEVVPVEIAPEAEAEPSAEADAAQNIEQKLPPTYWKWVGIRRKKFDRNNNAHKMAERGDRRNERQNKKPGHKNKHKGPRDDMPRFEPKPRQNAGHFDALLALKK</sequence>
<evidence type="ECO:0000313" key="7">
    <source>
        <dbReference type="EMBL" id="APG62402.1"/>
    </source>
</evidence>
<dbReference type="AlphaFoldDB" id="A0A1L3JB97"/>
<dbReference type="Proteomes" id="UP000242561">
    <property type="component" value="Chromosome"/>
</dbReference>
<evidence type="ECO:0000256" key="4">
    <source>
        <dbReference type="ARBA" id="ARBA00022840"/>
    </source>
</evidence>
<dbReference type="InterPro" id="IPR027417">
    <property type="entry name" value="P-loop_NTPase"/>
</dbReference>
<proteinExistence type="predicted"/>
<dbReference type="Pfam" id="PF00271">
    <property type="entry name" value="Helicase_C"/>
    <property type="match status" value="1"/>
</dbReference>
<dbReference type="RefSeq" id="WP_072559054.1">
    <property type="nucleotide sequence ID" value="NZ_CP018154.1"/>
</dbReference>
<dbReference type="STRING" id="1913578.LPB140_05880"/>
<name>A0A1L3JB97_9SPHN</name>
<evidence type="ECO:0000256" key="5">
    <source>
        <dbReference type="SAM" id="MobiDB-lite"/>
    </source>
</evidence>
<gene>
    <name evidence="7" type="ORF">LPB140_05880</name>
</gene>
<feature type="compositionally biased region" description="Basic and acidic residues" evidence="5">
    <location>
        <begin position="949"/>
        <end position="960"/>
    </location>
</feature>
<evidence type="ECO:0000256" key="3">
    <source>
        <dbReference type="ARBA" id="ARBA00022806"/>
    </source>
</evidence>
<dbReference type="InterPro" id="IPR001650">
    <property type="entry name" value="Helicase_C-like"/>
</dbReference>
<dbReference type="Pfam" id="PF22527">
    <property type="entry name" value="DEXQc_Suv3"/>
    <property type="match status" value="1"/>
</dbReference>
<dbReference type="GO" id="GO:0004386">
    <property type="term" value="F:helicase activity"/>
    <property type="evidence" value="ECO:0007669"/>
    <property type="project" value="UniProtKB-KW"/>
</dbReference>
<feature type="region of interest" description="Disordered" evidence="5">
    <location>
        <begin position="917"/>
        <end position="975"/>
    </location>
</feature>
<organism evidence="7 8">
    <name type="scientific">Sphingorhabdus lutea</name>
    <dbReference type="NCBI Taxonomy" id="1913578"/>
    <lineage>
        <taxon>Bacteria</taxon>
        <taxon>Pseudomonadati</taxon>
        <taxon>Pseudomonadota</taxon>
        <taxon>Alphaproteobacteria</taxon>
        <taxon>Sphingomonadales</taxon>
        <taxon>Sphingomonadaceae</taxon>
        <taxon>Sphingorhabdus</taxon>
    </lineage>
</organism>
<dbReference type="EMBL" id="CP018154">
    <property type="protein sequence ID" value="APG62402.1"/>
    <property type="molecule type" value="Genomic_DNA"/>
</dbReference>
<dbReference type="Gene3D" id="3.40.50.300">
    <property type="entry name" value="P-loop containing nucleotide triphosphate hydrolases"/>
    <property type="match status" value="2"/>
</dbReference>